<evidence type="ECO:0000313" key="2">
    <source>
        <dbReference type="EMBL" id="MBA0085067.1"/>
    </source>
</evidence>
<organism evidence="2 3">
    <name type="scientific">Candidatus Acidiferrum panamense</name>
    <dbReference type="NCBI Taxonomy" id="2741543"/>
    <lineage>
        <taxon>Bacteria</taxon>
        <taxon>Pseudomonadati</taxon>
        <taxon>Acidobacteriota</taxon>
        <taxon>Terriglobia</taxon>
        <taxon>Candidatus Acidiferrales</taxon>
        <taxon>Candidatus Acidiferrum</taxon>
    </lineage>
</organism>
<keyword evidence="1" id="KW-0472">Membrane</keyword>
<dbReference type="Proteomes" id="UP000567293">
    <property type="component" value="Unassembled WGS sequence"/>
</dbReference>
<feature type="transmembrane region" description="Helical" evidence="1">
    <location>
        <begin position="158"/>
        <end position="180"/>
    </location>
</feature>
<keyword evidence="1" id="KW-0812">Transmembrane</keyword>
<feature type="transmembrane region" description="Helical" evidence="1">
    <location>
        <begin position="51"/>
        <end position="75"/>
    </location>
</feature>
<evidence type="ECO:0000313" key="3">
    <source>
        <dbReference type="Proteomes" id="UP000567293"/>
    </source>
</evidence>
<feature type="transmembrane region" description="Helical" evidence="1">
    <location>
        <begin position="186"/>
        <end position="205"/>
    </location>
</feature>
<proteinExistence type="predicted"/>
<feature type="transmembrane region" description="Helical" evidence="1">
    <location>
        <begin position="125"/>
        <end position="146"/>
    </location>
</feature>
<gene>
    <name evidence="2" type="ORF">HRJ53_08725</name>
</gene>
<accession>A0A7V8SWW3</accession>
<keyword evidence="3" id="KW-1185">Reference proteome</keyword>
<sequence>ACGGILVLLAARCWSSANLRQFVIYLCLVAFASALKVRIPRMEGTISPNFVFLLLGIMALPYSQVVAVSVAAALVQSLWASTKRPRFVQVAFSAATVILSSSLAYEFSHLILAESGTESLLVRVILGGSIYFPLNSALVSIVIGLVEGQPLKQVCRRCYAWVFPYFMVGIAFAGLVSGVYAPSAVWKGALVLLPTMVLTHVYFLNRAARPTPAMMVPSSAEEECPAEVSS</sequence>
<name>A0A7V8SWW3_9BACT</name>
<dbReference type="EMBL" id="JACDQQ010000848">
    <property type="protein sequence ID" value="MBA0085067.1"/>
    <property type="molecule type" value="Genomic_DNA"/>
</dbReference>
<evidence type="ECO:0000256" key="1">
    <source>
        <dbReference type="SAM" id="Phobius"/>
    </source>
</evidence>
<feature type="transmembrane region" description="Helical" evidence="1">
    <location>
        <begin position="22"/>
        <end position="39"/>
    </location>
</feature>
<reference evidence="2" key="1">
    <citation type="submission" date="2020-06" db="EMBL/GenBank/DDBJ databases">
        <title>Legume-microbial interactions unlock mineral nutrients during tropical forest succession.</title>
        <authorList>
            <person name="Epihov D.Z."/>
        </authorList>
    </citation>
    <scope>NUCLEOTIDE SEQUENCE [LARGE SCALE GENOMIC DNA]</scope>
    <source>
        <strain evidence="2">Pan2503</strain>
    </source>
</reference>
<feature type="non-terminal residue" evidence="2">
    <location>
        <position position="1"/>
    </location>
</feature>
<comment type="caution">
    <text evidence="2">The sequence shown here is derived from an EMBL/GenBank/DDBJ whole genome shotgun (WGS) entry which is preliminary data.</text>
</comment>
<feature type="transmembrane region" description="Helical" evidence="1">
    <location>
        <begin position="87"/>
        <end position="105"/>
    </location>
</feature>
<keyword evidence="1" id="KW-1133">Transmembrane helix</keyword>
<dbReference type="AlphaFoldDB" id="A0A7V8SWW3"/>
<protein>
    <submittedName>
        <fullName evidence="2">Uncharacterized protein</fullName>
    </submittedName>
</protein>